<keyword evidence="2" id="KW-1133">Transmembrane helix</keyword>
<dbReference type="GO" id="GO:0006113">
    <property type="term" value="P:fermentation"/>
    <property type="evidence" value="ECO:0007669"/>
    <property type="project" value="InterPro"/>
</dbReference>
<feature type="domain" description="Csf1 N-terminal" evidence="4">
    <location>
        <begin position="227"/>
        <end position="1000"/>
    </location>
</feature>
<dbReference type="OrthoDB" id="10051416at2759"/>
<dbReference type="Pfam" id="PF21678">
    <property type="entry name" value="Csf1_N"/>
    <property type="match status" value="1"/>
</dbReference>
<dbReference type="InterPro" id="IPR029636">
    <property type="entry name" value="Csf1"/>
</dbReference>
<reference evidence="5 6" key="1">
    <citation type="journal article" date="2020" name="ISME J.">
        <title>Uncovering the hidden diversity of litter-decomposition mechanisms in mushroom-forming fungi.</title>
        <authorList>
            <person name="Floudas D."/>
            <person name="Bentzer J."/>
            <person name="Ahren D."/>
            <person name="Johansson T."/>
            <person name="Persson P."/>
            <person name="Tunlid A."/>
        </authorList>
    </citation>
    <scope>NUCLEOTIDE SEQUENCE [LARGE SCALE GENOMIC DNA]</scope>
    <source>
        <strain evidence="5 6">CBS 101986</strain>
    </source>
</reference>
<dbReference type="EMBL" id="JAACJJ010000028">
    <property type="protein sequence ID" value="KAF5321422.1"/>
    <property type="molecule type" value="Genomic_DNA"/>
</dbReference>
<dbReference type="InterPro" id="IPR048636">
    <property type="entry name" value="Csf1_N"/>
</dbReference>
<gene>
    <name evidence="5" type="ORF">D9619_001744</name>
</gene>
<feature type="compositionally biased region" description="Polar residues" evidence="1">
    <location>
        <begin position="3375"/>
        <end position="3394"/>
    </location>
</feature>
<feature type="compositionally biased region" description="Polar residues" evidence="1">
    <location>
        <begin position="3329"/>
        <end position="3351"/>
    </location>
</feature>
<evidence type="ECO:0000259" key="3">
    <source>
        <dbReference type="Pfam" id="PF08508"/>
    </source>
</evidence>
<feature type="region of interest" description="Disordered" evidence="1">
    <location>
        <begin position="326"/>
        <end position="354"/>
    </location>
</feature>
<dbReference type="PANTHER" id="PTHR32085:SF3">
    <property type="entry name" value="PROTEIN CSF1"/>
    <property type="match status" value="1"/>
</dbReference>
<evidence type="ECO:0000256" key="1">
    <source>
        <dbReference type="SAM" id="MobiDB-lite"/>
    </source>
</evidence>
<dbReference type="GO" id="GO:0016020">
    <property type="term" value="C:membrane"/>
    <property type="evidence" value="ECO:0007669"/>
    <property type="project" value="InterPro"/>
</dbReference>
<feature type="region of interest" description="Disordered" evidence="1">
    <location>
        <begin position="1344"/>
        <end position="1407"/>
    </location>
</feature>
<keyword evidence="6" id="KW-1185">Reference proteome</keyword>
<organism evidence="5 6">
    <name type="scientific">Psilocybe cf. subviscida</name>
    <dbReference type="NCBI Taxonomy" id="2480587"/>
    <lineage>
        <taxon>Eukaryota</taxon>
        <taxon>Fungi</taxon>
        <taxon>Dikarya</taxon>
        <taxon>Basidiomycota</taxon>
        <taxon>Agaricomycotina</taxon>
        <taxon>Agaricomycetes</taxon>
        <taxon>Agaricomycetidae</taxon>
        <taxon>Agaricales</taxon>
        <taxon>Agaricineae</taxon>
        <taxon>Strophariaceae</taxon>
        <taxon>Psilocybe</taxon>
    </lineage>
</organism>
<evidence type="ECO:0000256" key="2">
    <source>
        <dbReference type="SAM" id="Phobius"/>
    </source>
</evidence>
<feature type="domain" description="DUF1746" evidence="3">
    <location>
        <begin position="15"/>
        <end position="117"/>
    </location>
</feature>
<feature type="transmembrane region" description="Helical" evidence="2">
    <location>
        <begin position="104"/>
        <end position="123"/>
    </location>
</feature>
<feature type="transmembrane region" description="Helical" evidence="2">
    <location>
        <begin position="12"/>
        <end position="38"/>
    </location>
</feature>
<dbReference type="Pfam" id="PF08508">
    <property type="entry name" value="DUF1746"/>
    <property type="match status" value="1"/>
</dbReference>
<feature type="transmembrane region" description="Helical" evidence="2">
    <location>
        <begin position="61"/>
        <end position="83"/>
    </location>
</feature>
<dbReference type="InterPro" id="IPR013715">
    <property type="entry name" value="DUF1746"/>
</dbReference>
<evidence type="ECO:0008006" key="7">
    <source>
        <dbReference type="Google" id="ProtNLM"/>
    </source>
</evidence>
<proteinExistence type="predicted"/>
<dbReference type="Proteomes" id="UP000567179">
    <property type="component" value="Unassembled WGS sequence"/>
</dbReference>
<keyword evidence="2" id="KW-0812">Transmembrane</keyword>
<evidence type="ECO:0000259" key="4">
    <source>
        <dbReference type="Pfam" id="PF21678"/>
    </source>
</evidence>
<dbReference type="PANTHER" id="PTHR32085">
    <property type="entry name" value="PROTEIN CSF1"/>
    <property type="match status" value="1"/>
</dbReference>
<keyword evidence="2" id="KW-0472">Membrane</keyword>
<evidence type="ECO:0000313" key="5">
    <source>
        <dbReference type="EMBL" id="KAF5321422.1"/>
    </source>
</evidence>
<feature type="region of interest" description="Disordered" evidence="1">
    <location>
        <begin position="3302"/>
        <end position="3394"/>
    </location>
</feature>
<name>A0A8H5BDR0_9AGAR</name>
<feature type="region of interest" description="Disordered" evidence="1">
    <location>
        <begin position="1283"/>
        <end position="1329"/>
    </location>
</feature>
<protein>
    <recommendedName>
        <fullName evidence="7">DUF1746 domain-containing protein</fullName>
    </recommendedName>
</protein>
<feature type="compositionally biased region" description="Acidic residues" evidence="1">
    <location>
        <begin position="1382"/>
        <end position="1391"/>
    </location>
</feature>
<feature type="compositionally biased region" description="Polar residues" evidence="1">
    <location>
        <begin position="1305"/>
        <end position="1323"/>
    </location>
</feature>
<accession>A0A8H5BDR0</accession>
<comment type="caution">
    <text evidence="5">The sequence shown here is derived from an EMBL/GenBank/DDBJ whole genome shotgun (WGS) entry which is preliminary data.</text>
</comment>
<evidence type="ECO:0000313" key="6">
    <source>
        <dbReference type="Proteomes" id="UP000567179"/>
    </source>
</evidence>
<sequence length="3482" mass="389532">MHKRFYGQRQHIVYSLDSLIYQLHTLSFFLSPSIWIYICRLVSQLQYSKPRELDPNGSLRFFYGMVFLFNVPAIWYHLAWGAVEGRVVILDFIGMSYIPSRIQLFFLDVLIVIMQMLLTTVAYETSVFYASPDAEPEDPLLPDTPPHFAIPMFQQPPEESTETSTPLLSTPKQTLIPDIPLVIDLQMKPILAHIRNPPPPLQVSPSITLPADSSAWPLPVPEGSSLWIEIGSIHFSLIAGRILLKDIRYHSSNQTVKLVTAQIQWRYWIRQPTAQEDIGPTPGESGKQRDSLWNCRIQLSFQGLEWFLYNRTAAYDSIVEQMEKANRPISRSSSRKTARKLSRQETGHSHAPSGLKSVMRVPVFMSNAMAWFTAQLPSLDPKDLFPLGINVQMGAIILGNPSTPSLLVAEFRNGLGTYGITASRSKLDLYKQVLDLKFQNAIIQLVQNEDYVDPMLTLGALVHARVKQHPTLQKPAVYQSYRTFYKLWRQYGLYRVILNYFTSRRSQRTTQRSFNAPVLPKKAKKAVNEETPIGADYSGIDYAIERKVLEAPSLELRYYVDVVGETPLEPASTSEDPHNIGNGDTPPEWGFDLVINGGFFRYGPWVDRQRWDTPADNISDVQLILNRVELQKLFFPSTYHDSEVTAPLNPGDKRLWAALQMFIEFRGATTLSIPFREASKDWQWDGLSDVPGRPKKREPAFINLSVGDQSTINYILPMIVGPTGYEPTLEVHLDTIAVSSSLNDIKLISSESLRVRCELPTPVTWNVERTWSIAVFLRQPILFLLRDHINMFTDLAKDWVSGPPTDYQKFIPMIYAFRLEMHHFTLNMYANDQNIVDKPLIKEENALISFKGPHWTTAVNILSNVFRPESTAIPITTMVPDVVASIILPRWNTHALYLPPEGLTIFRAKHLGVHASYEYFSSVHEEHIDQFRMSMDIQDAIYTAYGWSIRYFMSLRDNYLGSFTHFQTLAEYLDKRRNNLPTGDPIIQKYRAGKANMLQSEITLHILGAEVWMPLTFIGADNSSRTLQPSELRPADKARNDFVVSSVPEIQLQLRLHDYYMDMSLNFDRIVTKIPTPGIDTSKHNERMVIDGIDITAHRLFGPQPKTSTYVCIWEIALGSVKGSASAQEMTLFADVGDVFKSNYADRMNAPAEEFGPGIELDVTFYKISVKSIEFMWKAGQAALLVQLPEGLKFDSNDLGAHLYQKVSSIRVPKLLFRVLMTISEGHNTWLEAGEIDMDVMFDMYVAPIGYRDLVRNQLGFVEEQDKSTGRAKSLFNRLRQRNAANIPSGRMSHRGAVYLPQPSLPASRSRQPPSTRWSQPTKYSRPDRRGSWRFSVLENLSDSEGEEGVSEADRDARLARTRTSTPITLPDQESDSTSSGDESDDADLTDGESTANDWSDAEEPVHGRVPSSLMSFYSPVLRHYTANWRYNGTHWDDNLFTLTKRGASFMNHSPPYGQEYGVEEPFTLPEELPKEHDITTFRLRFNKVIQSTFSPLILPAVTFFEDDINSVVSTPAMVLDSLLMGGLAQSTKLHSHKRIVLDAALPAITAQVILHVPASLDTPQTPNKPLASLASPSNLDVITICRVALGGLRLALVAGGEYPVLRGSVKRLSSTVDMAVDKRTLPPASNPKICDIVLSSISLDFHHHRLAATVDDISILVGHDAPDIVTATSFTLASAASMIQQSIASLKSSRTNKIRAIVGHLLRTSDGEAVLDPLSAIQPSYLVQSGVPQSLRTDMTFKFLYHLRNCLWSLAREDFQMIQKGSPSLELEAVILLATSRLASLDADSPDIFELRIPKSLFGHRTTEQHATKRQAADLYSVVVGKAVGAILAPPGGSSSQVIVEKLDITFQDKCSELSQINLAAVSSASQSSLRSKMTRPIRTVLLTVSVNKLNAVVSPHLLQFTQHVLRVRRQSWRNATKKVTFATTKDGPDRQMPNLLHLQVIGGVHQISIRAGAENLVVVLGANAVQTSTSLLLHGKHMPPSLNHSTLFGEIYFQARSPTDIAREGHEDILAAIGFSSGAINVLSGTDSTTKKRLKIVLNIDAIQLNVPRSALRLYHFIGQWRADYLPGMEKMLKTLVSEYNAEPKHPRSSVSSSSSATLSDFYIHGQVNRFEISLQVMHGTWLSWEVRKTTAYFQASSTNASSHTFGVQMASMLLSVSSKLEADDHGRGSHVKLGFPEFSLTGHSDGNEVEAMALFDFIDLKVKPSHWDTLLAVQQKFGQDFNDLVSLIEKTRQKGSKTGMGVDKPKNAIRYKTHFKMRGFRVALEGVSSTLILECKNVYGGFVNSEQSTWDIDLSGLALSFGPRMRGLQNAQFYQDQRSAFVLLNFKLSGAGSEPTVEKEIQLQITKVHAVMQPSSIGELGDFLDNLQIEMLNRQEQRASELAAFKEKTQHILRTFDANIKESQSEKAPWINDFIIAVSINNVGVAFPLSHDVDPRKVKDGSIPVRAFLFAIKGINFQTHRGETGEAAMQYLSFQFVSGFRQNIDADFTPENYSSRNWLLYPQMKAQLRSSSSGTSRKVWIKGDVSGFILDIDSSIPDYIFALIDVYRTGKERVERLSTAVPRTPMTAVPPTSTQKQRPTMPTSNIFLQLVFHSGKIRLYSGSANSLFKARFFAGSFDVSDDQVLEVGAEVFNLPVVSVWGEYRATPAPDDMAIDSAPEPSTLMFNTAVYSSQNTLRPSLLPFVTELVAQVERRMRKVSSRIPKPPPLSSIPSTLSVVSSKDDTQPDTSSSIQICFSLRIDKSKLELTCQPDVNVIAGLHWESGGFVVKVSPGARKISFFGSVGGLTVGLKHGFLSEDCVKVDARNLTFSVAFAKMESQTGESFSSISVVLDTEFLGMVRFSRLQDILCFKAVWLDRIPVFNNEALPPRTPYLDNFDGLQPEPLPKASGFTTAVLLRVRKVALEVELGQSITKISLELHESTFRTTLSDDFKEVFLYIGNVDISAQGNLTGRATVSSCVFQTVRRSENLLLVDNEKSRMLELRLTSGALTVVLDSDHQRLLHYRAEPLMVEVFDDWSSAQPNAEDHSNPLQLSFTINCPEIIAVVTVSTIPKLLSYTNKFKANLDSQRQGAARESQTFRISRTPKPDNPLSAVAEAMLQSARSRFKEAESGLTYVVNQHISLRLDLLRLIVFPRTMRDTEIAQFIGRDVRARLSGVIGTELEPPKRDLHLSFSSMVISRFTQIPHATLVPLNSLEHHEDRNWLADLFGGGAEAIVVGLPSMKMHMTGEEIMQDAVRTLVYDFHSEFIRRAGMKAFEDIYITLNMSLYSWLTVLRKNLTRELDQVRATEDWRTSVNNLPTVVPPSGGPGRKKRVPEPLALTDSPRSATLPSTISSPQLLSPTRTPYSARPAQGKTPRETPLSPLAQVVATPSSSRMITPSTSQDESSILQDRIKNSSIVYQPRKRHIERLTMRQLGEATPDVMHPFFMKKAGFNLEDSLPQYVNEYAAAPLQEILEVLLKLYSQQLLNTKKTLPSE</sequence>